<protein>
    <submittedName>
        <fullName evidence="1">Uncharacterized protein</fullName>
    </submittedName>
</protein>
<evidence type="ECO:0000313" key="1">
    <source>
        <dbReference type="EMBL" id="NUB46762.1"/>
    </source>
</evidence>
<name>A0A8X8KSQ0_9RHOB</name>
<dbReference type="Proteomes" id="UP000484076">
    <property type="component" value="Unassembled WGS sequence"/>
</dbReference>
<sequence>MQTAERDMSARVKLLGGLLRLDAMRPSGFTAQDLSDHSGVKRETAREFIRECGYAEVVPRDDVSGQTVGRPARVYRLLPEGRKDVAQRLGIVRRAADGELSSPLKRDEGLFAPLILVEAILDEMERADQRDEDWFSRLHEARLELRSAEADMHVLLTQGSEHSTAFSHQLTSLQRRLTVVEQLETRESIDPSPFEPKFDPFSWLGEHFGQWLKSGTTLSDATSALGRGVVLLDGIEGEDPISIRMLDACHRRNVPVAAFDVADMDAAQRTRLFAGLEGLRTSTPLAVCDLVLTVDGRTEVGRSLACEIGELANPTRWNAIVKVADLDLLSLRQHYLTEGTSMLKSVQEPSAEYSVRKATAGRLVSALLAIEAAESASEESGIPFPWAKDETGRLRNAAKRLLGSVVCVDAQHSTEMAASLAACSVRYFDETESTRWINAGSGSV</sequence>
<dbReference type="EMBL" id="WHUT02000020">
    <property type="protein sequence ID" value="NUB46762.1"/>
    <property type="molecule type" value="Genomic_DNA"/>
</dbReference>
<evidence type="ECO:0000313" key="2">
    <source>
        <dbReference type="Proteomes" id="UP000484076"/>
    </source>
</evidence>
<proteinExistence type="predicted"/>
<comment type="caution">
    <text evidence="1">The sequence shown here is derived from an EMBL/GenBank/DDBJ whole genome shotgun (WGS) entry which is preliminary data.</text>
</comment>
<dbReference type="RefSeq" id="WP_152828759.1">
    <property type="nucleotide sequence ID" value="NZ_WHUT02000020.1"/>
</dbReference>
<keyword evidence="2" id="KW-1185">Reference proteome</keyword>
<dbReference type="AlphaFoldDB" id="A0A8X8KSQ0"/>
<reference evidence="1" key="1">
    <citation type="submission" date="2020-05" db="EMBL/GenBank/DDBJ databases">
        <title>Fertoebacter nigrum gen. nov., sp. nov., a new member of the family Rhodobacteraceae.</title>
        <authorList>
            <person name="Szuroczki S."/>
            <person name="Abbaszade G."/>
            <person name="Buni D."/>
            <person name="Schumann P."/>
            <person name="Toth E."/>
        </authorList>
    </citation>
    <scope>NUCLEOTIDE SEQUENCE</scope>
    <source>
        <strain evidence="1">RG-N-1a</strain>
    </source>
</reference>
<gene>
    <name evidence="1" type="ORF">GEU84_020425</name>
</gene>
<organism evidence="1 2">
    <name type="scientific">Fertoeibacter niger</name>
    <dbReference type="NCBI Taxonomy" id="2656921"/>
    <lineage>
        <taxon>Bacteria</taxon>
        <taxon>Pseudomonadati</taxon>
        <taxon>Pseudomonadota</taxon>
        <taxon>Alphaproteobacteria</taxon>
        <taxon>Rhodobacterales</taxon>
        <taxon>Paracoccaceae</taxon>
        <taxon>Fertoeibacter</taxon>
    </lineage>
</organism>
<accession>A0A8X8KSQ0</accession>